<dbReference type="EMBL" id="JAWWNJ010000075">
    <property type="protein sequence ID" value="KAK7006662.1"/>
    <property type="molecule type" value="Genomic_DNA"/>
</dbReference>
<feature type="compositionally biased region" description="Low complexity" evidence="1">
    <location>
        <begin position="479"/>
        <end position="491"/>
    </location>
</feature>
<organism evidence="2 3">
    <name type="scientific">Favolaschia claudopus</name>
    <dbReference type="NCBI Taxonomy" id="2862362"/>
    <lineage>
        <taxon>Eukaryota</taxon>
        <taxon>Fungi</taxon>
        <taxon>Dikarya</taxon>
        <taxon>Basidiomycota</taxon>
        <taxon>Agaricomycotina</taxon>
        <taxon>Agaricomycetes</taxon>
        <taxon>Agaricomycetidae</taxon>
        <taxon>Agaricales</taxon>
        <taxon>Marasmiineae</taxon>
        <taxon>Mycenaceae</taxon>
        <taxon>Favolaschia</taxon>
    </lineage>
</organism>
<feature type="compositionally biased region" description="Basic and acidic residues" evidence="1">
    <location>
        <begin position="351"/>
        <end position="360"/>
    </location>
</feature>
<accession>A0AAW0ABN6</accession>
<feature type="compositionally biased region" description="Polar residues" evidence="1">
    <location>
        <begin position="136"/>
        <end position="159"/>
    </location>
</feature>
<dbReference type="AlphaFoldDB" id="A0AAW0ABN6"/>
<feature type="compositionally biased region" description="Basic and acidic residues" evidence="1">
    <location>
        <begin position="208"/>
        <end position="217"/>
    </location>
</feature>
<keyword evidence="3" id="KW-1185">Reference proteome</keyword>
<feature type="region of interest" description="Disordered" evidence="1">
    <location>
        <begin position="207"/>
        <end position="267"/>
    </location>
</feature>
<name>A0AAW0ABN6_9AGAR</name>
<sequence length="538" mass="58875">MATDSASQHDTRAATLAGVFPPPPPLFSPTSQSMSFGSIEAGELDVDSTAVAVRPSAAAAARPSFAPASGTVTPVARPPSAAGEISSELPSLLDSNVDFAVRGEMPVPRGGVDDGGWTPVTRKSSRSHRSDSVGSKNSNIISEHTATKSGTESTLAQATNDMSKEELLLLANRYAALASQLRGQAEQDQEIKMVVKEDVPRVLAEGQAHLHSDKRSEMAAPTEVRQDIAPPTESRHRVTVEEIEDEDAPIIHPGPFRDKGKGPDVRNWGDISSLQNFSEEDLRKQRDALASYAEANRIIKQEEFTPHLEFSEEISRRPSSPPVKPGRRAKSPKSGHYLDKFPGYPPVKPADTQREIKIVEPTKILEIPVVSDRDATNDRESKKSGPSIEEMIAQLSKKIDELQEKQQTESASERKLPKSLRKSETPRASKAPGNPLPQDRESLSHPARTAAENFFDRALRDTPSDKPKSKPPPSEPSDDSSSSSDESSSSSDSDEHGHHRRRSPSPRLSSKRKRGHVRKEKMLLKPIPPSRYTRHHQK</sequence>
<feature type="region of interest" description="Disordered" evidence="1">
    <location>
        <begin position="1"/>
        <end position="34"/>
    </location>
</feature>
<gene>
    <name evidence="2" type="ORF">R3P38DRAFT_3214010</name>
</gene>
<feature type="compositionally biased region" description="Basic residues" evidence="1">
    <location>
        <begin position="498"/>
        <end position="519"/>
    </location>
</feature>
<protein>
    <submittedName>
        <fullName evidence="2">Uncharacterized protein</fullName>
    </submittedName>
</protein>
<dbReference type="Proteomes" id="UP001362999">
    <property type="component" value="Unassembled WGS sequence"/>
</dbReference>
<feature type="compositionally biased region" description="Basic and acidic residues" evidence="1">
    <location>
        <begin position="300"/>
        <end position="316"/>
    </location>
</feature>
<feature type="compositionally biased region" description="Basic and acidic residues" evidence="1">
    <location>
        <begin position="397"/>
        <end position="427"/>
    </location>
</feature>
<evidence type="ECO:0000313" key="3">
    <source>
        <dbReference type="Proteomes" id="UP001362999"/>
    </source>
</evidence>
<evidence type="ECO:0000313" key="2">
    <source>
        <dbReference type="EMBL" id="KAK7006662.1"/>
    </source>
</evidence>
<proteinExistence type="predicted"/>
<feature type="compositionally biased region" description="Low complexity" evidence="1">
    <location>
        <begin position="58"/>
        <end position="69"/>
    </location>
</feature>
<feature type="compositionally biased region" description="Basic and acidic residues" evidence="1">
    <location>
        <begin position="255"/>
        <end position="264"/>
    </location>
</feature>
<feature type="compositionally biased region" description="Basic and acidic residues" evidence="1">
    <location>
        <begin position="371"/>
        <end position="383"/>
    </location>
</feature>
<comment type="caution">
    <text evidence="2">The sequence shown here is derived from an EMBL/GenBank/DDBJ whole genome shotgun (WGS) entry which is preliminary data.</text>
</comment>
<feature type="region of interest" description="Disordered" evidence="1">
    <location>
        <begin position="58"/>
        <end position="89"/>
    </location>
</feature>
<feature type="region of interest" description="Disordered" evidence="1">
    <location>
        <begin position="300"/>
        <end position="538"/>
    </location>
</feature>
<reference evidence="2 3" key="1">
    <citation type="journal article" date="2024" name="J Genomics">
        <title>Draft genome sequencing and assembly of Favolaschia claudopus CIRM-BRFM 2984 isolated from oak limbs.</title>
        <authorList>
            <person name="Navarro D."/>
            <person name="Drula E."/>
            <person name="Chaduli D."/>
            <person name="Cazenave R."/>
            <person name="Ahrendt S."/>
            <person name="Wang J."/>
            <person name="Lipzen A."/>
            <person name="Daum C."/>
            <person name="Barry K."/>
            <person name="Grigoriev I.V."/>
            <person name="Favel A."/>
            <person name="Rosso M.N."/>
            <person name="Martin F."/>
        </authorList>
    </citation>
    <scope>NUCLEOTIDE SEQUENCE [LARGE SCALE GENOMIC DNA]</scope>
    <source>
        <strain evidence="2 3">CIRM-BRFM 2984</strain>
    </source>
</reference>
<feature type="compositionally biased region" description="Basic and acidic residues" evidence="1">
    <location>
        <begin position="454"/>
        <end position="468"/>
    </location>
</feature>
<feature type="region of interest" description="Disordered" evidence="1">
    <location>
        <begin position="104"/>
        <end position="159"/>
    </location>
</feature>
<evidence type="ECO:0000256" key="1">
    <source>
        <dbReference type="SAM" id="MobiDB-lite"/>
    </source>
</evidence>